<keyword evidence="4" id="KW-1185">Reference proteome</keyword>
<protein>
    <recommendedName>
        <fullName evidence="2">Lon proteolytic domain-containing protein</fullName>
    </recommendedName>
</protein>
<dbReference type="InterPro" id="IPR027065">
    <property type="entry name" value="Lon_Prtase"/>
</dbReference>
<dbReference type="Proteomes" id="UP001157114">
    <property type="component" value="Unassembled WGS sequence"/>
</dbReference>
<sequence>MHKAIRTGKARQAAGVLLIAVLLWVVVYAPTPLVIYEPGQTFDTKTLVQLGTEEAQTTAPGSSSNEGEFLITTVKLTDAKYWQVIEAAWKKDFAVYSKDSVMKGMSEKAYLEKAKAQMTSSQNVALEAAYRYAGIAYKVSADGQHIQSDKDSEQITIKTSEIGGPSAGLMFALQSTQLLLDRNLTGGLRIAGTGTINPTGKVGAIGGITFKVAAADKEGAQLFLSPADNYAEAAAKATELRSEMKIIPVTSLESAISAIELASASE</sequence>
<evidence type="ECO:0000313" key="3">
    <source>
        <dbReference type="EMBL" id="GLX71195.1"/>
    </source>
</evidence>
<dbReference type="SUPFAM" id="SSF54211">
    <property type="entry name" value="Ribosomal protein S5 domain 2-like"/>
    <property type="match status" value="1"/>
</dbReference>
<feature type="domain" description="Lon proteolytic" evidence="2">
    <location>
        <begin position="163"/>
        <end position="256"/>
    </location>
</feature>
<dbReference type="Pfam" id="PF05362">
    <property type="entry name" value="Lon_C"/>
    <property type="match status" value="1"/>
</dbReference>
<keyword evidence="1" id="KW-0472">Membrane</keyword>
<dbReference type="EMBL" id="BSSQ01000028">
    <property type="protein sequence ID" value="GLX71195.1"/>
    <property type="molecule type" value="Genomic_DNA"/>
</dbReference>
<evidence type="ECO:0000256" key="1">
    <source>
        <dbReference type="SAM" id="Phobius"/>
    </source>
</evidence>
<dbReference type="InterPro" id="IPR008269">
    <property type="entry name" value="Lon_proteolytic"/>
</dbReference>
<feature type="transmembrane region" description="Helical" evidence="1">
    <location>
        <begin position="12"/>
        <end position="36"/>
    </location>
</feature>
<accession>A0ABQ6GLT7</accession>
<evidence type="ECO:0000259" key="2">
    <source>
        <dbReference type="Pfam" id="PF05362"/>
    </source>
</evidence>
<dbReference type="InterPro" id="IPR020568">
    <property type="entry name" value="Ribosomal_Su5_D2-typ_SF"/>
</dbReference>
<keyword evidence="1" id="KW-1133">Transmembrane helix</keyword>
<evidence type="ECO:0000313" key="4">
    <source>
        <dbReference type="Proteomes" id="UP001157114"/>
    </source>
</evidence>
<keyword evidence="1" id="KW-0812">Transmembrane</keyword>
<name>A0ABQ6GLT7_9BACL</name>
<organism evidence="3 4">
    <name type="scientific">Paenibacillus glycanilyticus</name>
    <dbReference type="NCBI Taxonomy" id="126569"/>
    <lineage>
        <taxon>Bacteria</taxon>
        <taxon>Bacillati</taxon>
        <taxon>Bacillota</taxon>
        <taxon>Bacilli</taxon>
        <taxon>Bacillales</taxon>
        <taxon>Paenibacillaceae</taxon>
        <taxon>Paenibacillus</taxon>
    </lineage>
</organism>
<dbReference type="Gene3D" id="3.30.230.10">
    <property type="match status" value="1"/>
</dbReference>
<dbReference type="InterPro" id="IPR014721">
    <property type="entry name" value="Ribsml_uS5_D2-typ_fold_subgr"/>
</dbReference>
<reference evidence="3 4" key="1">
    <citation type="submission" date="2023-03" db="EMBL/GenBank/DDBJ databases">
        <title>Draft genome sequence of the bacteria which degrade cell wall of Tricholomamatutake.</title>
        <authorList>
            <person name="Konishi Y."/>
            <person name="Fukuta Y."/>
            <person name="Shirasaka N."/>
        </authorList>
    </citation>
    <scope>NUCLEOTIDE SEQUENCE [LARGE SCALE GENOMIC DNA]</scope>
    <source>
        <strain evidence="4">mu1</strain>
    </source>
</reference>
<gene>
    <name evidence="3" type="ORF">MU1_55440</name>
</gene>
<proteinExistence type="predicted"/>
<comment type="caution">
    <text evidence="3">The sequence shown here is derived from an EMBL/GenBank/DDBJ whole genome shotgun (WGS) entry which is preliminary data.</text>
</comment>
<dbReference type="PANTHER" id="PTHR10046">
    <property type="entry name" value="ATP DEPENDENT LON PROTEASE FAMILY MEMBER"/>
    <property type="match status" value="1"/>
</dbReference>
<dbReference type="RefSeq" id="WP_284241999.1">
    <property type="nucleotide sequence ID" value="NZ_BSSQ01000028.1"/>
</dbReference>